<dbReference type="InterPro" id="IPR032752">
    <property type="entry name" value="DC-UbP/UBTD2_N"/>
</dbReference>
<dbReference type="AlphaFoldDB" id="C1E725"/>
<dbReference type="eggNOG" id="KOG0013">
    <property type="taxonomic scope" value="Eukaryota"/>
</dbReference>
<keyword evidence="5" id="KW-1185">Reference proteome</keyword>
<dbReference type="CDD" id="cd14358">
    <property type="entry name" value="UBA_NAC_euk"/>
    <property type="match status" value="1"/>
</dbReference>
<dbReference type="PANTHER" id="PTHR13609">
    <property type="entry name" value="UBIQUITIN DOMAIN CONTAINING 1 PROTEIN-RELATED"/>
    <property type="match status" value="1"/>
</dbReference>
<dbReference type="InterPro" id="IPR039869">
    <property type="entry name" value="UBTD1/2"/>
</dbReference>
<dbReference type="Pfam" id="PF19026">
    <property type="entry name" value="UBA_HYPK"/>
    <property type="match status" value="1"/>
</dbReference>
<reference evidence="4 5" key="1">
    <citation type="journal article" date="2009" name="Science">
        <title>Green evolution and dynamic adaptations revealed by genomes of the marine picoeukaryotes Micromonas.</title>
        <authorList>
            <person name="Worden A.Z."/>
            <person name="Lee J.H."/>
            <person name="Mock T."/>
            <person name="Rouze P."/>
            <person name="Simmons M.P."/>
            <person name="Aerts A.L."/>
            <person name="Allen A.E."/>
            <person name="Cuvelier M.L."/>
            <person name="Derelle E."/>
            <person name="Everett M.V."/>
            <person name="Foulon E."/>
            <person name="Grimwood J."/>
            <person name="Gundlach H."/>
            <person name="Henrissat B."/>
            <person name="Napoli C."/>
            <person name="McDonald S.M."/>
            <person name="Parker M.S."/>
            <person name="Rombauts S."/>
            <person name="Salamov A."/>
            <person name="Von Dassow P."/>
            <person name="Badger J.H."/>
            <person name="Coutinho P.M."/>
            <person name="Demir E."/>
            <person name="Dubchak I."/>
            <person name="Gentemann C."/>
            <person name="Eikrem W."/>
            <person name="Gready J.E."/>
            <person name="John U."/>
            <person name="Lanier W."/>
            <person name="Lindquist E.A."/>
            <person name="Lucas S."/>
            <person name="Mayer K.F."/>
            <person name="Moreau H."/>
            <person name="Not F."/>
            <person name="Otillar R."/>
            <person name="Panaud O."/>
            <person name="Pangilinan J."/>
            <person name="Paulsen I."/>
            <person name="Piegu B."/>
            <person name="Poliakov A."/>
            <person name="Robbens S."/>
            <person name="Schmutz J."/>
            <person name="Toulza E."/>
            <person name="Wyss T."/>
            <person name="Zelensky A."/>
            <person name="Zhou K."/>
            <person name="Armbrust E.V."/>
            <person name="Bhattacharya D."/>
            <person name="Goodenough U.W."/>
            <person name="Van de Peer Y."/>
            <person name="Grigoriev I.V."/>
        </authorList>
    </citation>
    <scope>NUCLEOTIDE SEQUENCE [LARGE SCALE GENOMIC DNA]</scope>
    <source>
        <strain evidence="5">RCC299 / NOUM17</strain>
    </source>
</reference>
<feature type="domain" description="DC-UbP/UBTD2 N-terminal" evidence="2">
    <location>
        <begin position="51"/>
        <end position="137"/>
    </location>
</feature>
<evidence type="ECO:0000256" key="1">
    <source>
        <dbReference type="SAM" id="MobiDB-lite"/>
    </source>
</evidence>
<feature type="region of interest" description="Disordered" evidence="1">
    <location>
        <begin position="188"/>
        <end position="208"/>
    </location>
</feature>
<accession>C1E725</accession>
<evidence type="ECO:0000259" key="2">
    <source>
        <dbReference type="Pfam" id="PF16455"/>
    </source>
</evidence>
<evidence type="ECO:0000313" key="4">
    <source>
        <dbReference type="EMBL" id="ACO63907.1"/>
    </source>
</evidence>
<dbReference type="GeneID" id="8243935"/>
<feature type="region of interest" description="Disordered" evidence="1">
    <location>
        <begin position="140"/>
        <end position="164"/>
    </location>
</feature>
<dbReference type="EMBL" id="CP001326">
    <property type="protein sequence ID" value="ACO63907.1"/>
    <property type="molecule type" value="Genomic_DNA"/>
</dbReference>
<evidence type="ECO:0008006" key="6">
    <source>
        <dbReference type="Google" id="ProtNLM"/>
    </source>
</evidence>
<name>C1E725_MICCC</name>
<dbReference type="Proteomes" id="UP000002009">
    <property type="component" value="Chromosome 5"/>
</dbReference>
<dbReference type="InParanoid" id="C1E725"/>
<dbReference type="Gene3D" id="1.20.225.20">
    <property type="entry name" value="Ub domain-containing protein, DC-UbP/UBTD2, N-terminal domain"/>
    <property type="match status" value="1"/>
</dbReference>
<dbReference type="Gene3D" id="1.10.8.10">
    <property type="entry name" value="DNA helicase RuvA subunit, C-terminal domain"/>
    <property type="match status" value="1"/>
</dbReference>
<organism evidence="4 5">
    <name type="scientific">Micromonas commoda (strain RCC299 / NOUM17 / CCMP2709)</name>
    <name type="common">Picoplanktonic green alga</name>
    <dbReference type="NCBI Taxonomy" id="296587"/>
    <lineage>
        <taxon>Eukaryota</taxon>
        <taxon>Viridiplantae</taxon>
        <taxon>Chlorophyta</taxon>
        <taxon>Mamiellophyceae</taxon>
        <taxon>Mamiellales</taxon>
        <taxon>Mamiellaceae</taxon>
        <taxon>Micromonas</taxon>
    </lineage>
</organism>
<dbReference type="KEGG" id="mis:MICPUN_58859"/>
<evidence type="ECO:0000313" key="5">
    <source>
        <dbReference type="Proteomes" id="UP000002009"/>
    </source>
</evidence>
<gene>
    <name evidence="4" type="ORF">MICPUN_58859</name>
</gene>
<feature type="region of interest" description="Disordered" evidence="1">
    <location>
        <begin position="24"/>
        <end position="63"/>
    </location>
</feature>
<dbReference type="InterPro" id="IPR044034">
    <property type="entry name" value="NAC-like_UBA"/>
</dbReference>
<dbReference type="eggNOG" id="KOG2239">
    <property type="taxonomic scope" value="Eukaryota"/>
</dbReference>
<evidence type="ECO:0000259" key="3">
    <source>
        <dbReference type="Pfam" id="PF19026"/>
    </source>
</evidence>
<sequence>MGCMVSAPQDPLLYEAIRSKTKHPVNGATHYPRFARPSSYRLSDPDGNDPTSAELDDKRREFWDTQPSYGGSAEIWAALKMAAETMLRPHGDLALCYAVIESADVIVAKPDMTVCYDTMGAKYDIPKWVLRDPSNVCFEPNPPRRSGAQLDHEQADASSPRLAAAPRGYAVDVDDDAGSDAGSSVLSAVSDLEGDVANGETETNERGRDRRYSAIKGRRDFGENGFEPEDVELVMTRAGVSRGKAIDALKANDGDAVSAIMDLTM</sequence>
<proteinExistence type="predicted"/>
<dbReference type="Pfam" id="PF16455">
    <property type="entry name" value="UBD"/>
    <property type="match status" value="1"/>
</dbReference>
<feature type="domain" description="Nascent polypeptide-associated complex subunit alpha-like UBA" evidence="3">
    <location>
        <begin position="228"/>
        <end position="264"/>
    </location>
</feature>
<dbReference type="RefSeq" id="XP_002502649.1">
    <property type="nucleotide sequence ID" value="XM_002502603.1"/>
</dbReference>
<dbReference type="InterPro" id="IPR038169">
    <property type="entry name" value="DC-UbP/UBTD2_N_sf"/>
</dbReference>
<protein>
    <recommendedName>
        <fullName evidence="6">UBA domain-containing protein</fullName>
    </recommendedName>
</protein>
<dbReference type="OrthoDB" id="1640476at2759"/>